<accession>A0ABX6K602</accession>
<comment type="similarity">
    <text evidence="2">Belongs to the monovalent cation:proton antiporter 2 (CPA2) transporter (TC 2.A.37) family.</text>
</comment>
<feature type="transmembrane region" description="Helical" evidence="9">
    <location>
        <begin position="140"/>
        <end position="162"/>
    </location>
</feature>
<keyword evidence="3" id="KW-0813">Transport</keyword>
<feature type="transmembrane region" description="Helical" evidence="9">
    <location>
        <begin position="108"/>
        <end position="128"/>
    </location>
</feature>
<keyword evidence="4" id="KW-0050">Antiport</keyword>
<dbReference type="Pfam" id="PF02254">
    <property type="entry name" value="TrkA_N"/>
    <property type="match status" value="1"/>
</dbReference>
<dbReference type="Gene3D" id="3.40.50.720">
    <property type="entry name" value="NAD(P)-binding Rossmann-like Domain"/>
    <property type="match status" value="1"/>
</dbReference>
<dbReference type="InterPro" id="IPR003148">
    <property type="entry name" value="RCK_N"/>
</dbReference>
<feature type="transmembrane region" description="Helical" evidence="9">
    <location>
        <begin position="268"/>
        <end position="291"/>
    </location>
</feature>
<evidence type="ECO:0000256" key="8">
    <source>
        <dbReference type="ARBA" id="ARBA00023136"/>
    </source>
</evidence>
<evidence type="ECO:0000256" key="1">
    <source>
        <dbReference type="ARBA" id="ARBA00004141"/>
    </source>
</evidence>
<keyword evidence="8 9" id="KW-0472">Membrane</keyword>
<dbReference type="EMBL" id="CP050266">
    <property type="protein sequence ID" value="QIR05753.1"/>
    <property type="molecule type" value="Genomic_DNA"/>
</dbReference>
<dbReference type="InterPro" id="IPR038770">
    <property type="entry name" value="Na+/solute_symporter_sf"/>
</dbReference>
<dbReference type="PANTHER" id="PTHR42751">
    <property type="entry name" value="SODIUM/HYDROGEN EXCHANGER FAMILY/TRKA DOMAIN PROTEIN"/>
    <property type="match status" value="1"/>
</dbReference>
<name>A0ABX6K602_SALCS</name>
<feature type="transmembrane region" description="Helical" evidence="9">
    <location>
        <begin position="74"/>
        <end position="96"/>
    </location>
</feature>
<dbReference type="RefSeq" id="WP_167314173.1">
    <property type="nucleotide sequence ID" value="NZ_CP050266.1"/>
</dbReference>
<evidence type="ECO:0000313" key="11">
    <source>
        <dbReference type="EMBL" id="QIR05753.1"/>
    </source>
</evidence>
<evidence type="ECO:0000256" key="6">
    <source>
        <dbReference type="ARBA" id="ARBA00022989"/>
    </source>
</evidence>
<keyword evidence="7" id="KW-0406">Ion transport</keyword>
<evidence type="ECO:0000256" key="3">
    <source>
        <dbReference type="ARBA" id="ARBA00022448"/>
    </source>
</evidence>
<organism evidence="11 12">
    <name type="scientific">Salinivibrio costicola</name>
    <name type="common">Vibrio costicola</name>
    <dbReference type="NCBI Taxonomy" id="51367"/>
    <lineage>
        <taxon>Bacteria</taxon>
        <taxon>Pseudomonadati</taxon>
        <taxon>Pseudomonadota</taxon>
        <taxon>Gammaproteobacteria</taxon>
        <taxon>Vibrionales</taxon>
        <taxon>Vibrionaceae</taxon>
        <taxon>Salinivibrio</taxon>
    </lineage>
</organism>
<dbReference type="Gene3D" id="1.20.1530.20">
    <property type="match status" value="1"/>
</dbReference>
<comment type="subcellular location">
    <subcellularLocation>
        <location evidence="1">Membrane</location>
        <topology evidence="1">Multi-pass membrane protein</topology>
    </subcellularLocation>
</comment>
<reference evidence="11 12" key="1">
    <citation type="submission" date="2020-03" db="EMBL/GenBank/DDBJ databases">
        <title>Genome mining reveals the biosynthetic pathways of PHA and ectoines of the halophilic strain Salinivibrio costicola M318 isolated from fermented shrimp paste.</title>
        <authorList>
            <person name="Doan T.V."/>
            <person name="Tran L.T."/>
            <person name="Trieu T.A."/>
            <person name="Nguyen Q.V."/>
            <person name="Quach T.N."/>
            <person name="Phi T.Q."/>
            <person name="Kumar S."/>
        </authorList>
    </citation>
    <scope>NUCLEOTIDE SEQUENCE [LARGE SCALE GENOMIC DNA]</scope>
    <source>
        <strain evidence="11 12">M318</strain>
    </source>
</reference>
<dbReference type="SUPFAM" id="SSF51735">
    <property type="entry name" value="NAD(P)-binding Rossmann-fold domains"/>
    <property type="match status" value="1"/>
</dbReference>
<feature type="transmembrane region" description="Helical" evidence="9">
    <location>
        <begin position="303"/>
        <end position="324"/>
    </location>
</feature>
<evidence type="ECO:0000256" key="4">
    <source>
        <dbReference type="ARBA" id="ARBA00022449"/>
    </source>
</evidence>
<dbReference type="InterPro" id="IPR036291">
    <property type="entry name" value="NAD(P)-bd_dom_sf"/>
</dbReference>
<proteinExistence type="inferred from homology"/>
<keyword evidence="12" id="KW-1185">Reference proteome</keyword>
<evidence type="ECO:0000256" key="9">
    <source>
        <dbReference type="SAM" id="Phobius"/>
    </source>
</evidence>
<dbReference type="InterPro" id="IPR006153">
    <property type="entry name" value="Cation/H_exchanger_TM"/>
</dbReference>
<sequence length="528" mass="57398">MELVYISAAFISGYILMRCHLPPLVGFLIAGFALHAFGYESTPVISDLADLGVTLLLFSIGLKLDVKTLLAKEIWFGATAHNLLTTGLFTLSLLGLKALSVPMLAGLSLSELALLGFALSFSSTVFAIKALQEKGELNATYGTLAIGILIMQDIFAVVFLTATSGKTPELSALLLFALPLLKPVFNKILDNAGHGEMLVLYGIFLALVAGAGLFELVGVKPDLGALILGMLLASHPRASEMAKSLFNMKELFLVCFFLNIGLSEQPTWQSFSFALLIMLLLPIKGLLYYWIVSGFRYRVRTALFTTLTLFNFSEFGLIVGGLAYKTGLMPGPILVSIAIAVSLSFAFSAPLNTFSNQLYTWASQWLKDRNPEQLHPSDQLINLGDASILVLGMGRIGSGAYDELSATHHQPIIGIDNREDSVARHQEEGRRAILGDATDPDFWSRAISDGQIKLILLAMPHSQANMLALEQIRQTNFKGKVAAIAKYEDEIEQLKALGVDEAFNIYQEAGSGFARHVREQFTTPANNA</sequence>
<dbReference type="Pfam" id="PF00999">
    <property type="entry name" value="Na_H_Exchanger"/>
    <property type="match status" value="1"/>
</dbReference>
<dbReference type="PANTHER" id="PTHR42751:SF1">
    <property type="entry name" value="CATION_PROTON ANTIPORTER YBAL-RELATED"/>
    <property type="match status" value="1"/>
</dbReference>
<gene>
    <name evidence="11" type="ORF">HBA18_04855</name>
</gene>
<evidence type="ECO:0000256" key="7">
    <source>
        <dbReference type="ARBA" id="ARBA00023065"/>
    </source>
</evidence>
<evidence type="ECO:0000313" key="12">
    <source>
        <dbReference type="Proteomes" id="UP000501408"/>
    </source>
</evidence>
<keyword evidence="5 9" id="KW-0812">Transmembrane</keyword>
<evidence type="ECO:0000256" key="2">
    <source>
        <dbReference type="ARBA" id="ARBA00005551"/>
    </source>
</evidence>
<feature type="transmembrane region" description="Helical" evidence="9">
    <location>
        <begin position="21"/>
        <end position="38"/>
    </location>
</feature>
<feature type="transmembrane region" description="Helical" evidence="9">
    <location>
        <begin position="197"/>
        <end position="217"/>
    </location>
</feature>
<dbReference type="Proteomes" id="UP000501408">
    <property type="component" value="Chromosome 1"/>
</dbReference>
<feature type="domain" description="RCK N-terminal" evidence="10">
    <location>
        <begin position="385"/>
        <end position="503"/>
    </location>
</feature>
<feature type="transmembrane region" description="Helical" evidence="9">
    <location>
        <begin position="245"/>
        <end position="262"/>
    </location>
</feature>
<feature type="transmembrane region" description="Helical" evidence="9">
    <location>
        <begin position="330"/>
        <end position="351"/>
    </location>
</feature>
<evidence type="ECO:0000259" key="10">
    <source>
        <dbReference type="PROSITE" id="PS51201"/>
    </source>
</evidence>
<evidence type="ECO:0000256" key="5">
    <source>
        <dbReference type="ARBA" id="ARBA00022692"/>
    </source>
</evidence>
<protein>
    <submittedName>
        <fullName evidence="11">Cation:proton antiporter</fullName>
    </submittedName>
</protein>
<dbReference type="PROSITE" id="PS51201">
    <property type="entry name" value="RCK_N"/>
    <property type="match status" value="1"/>
</dbReference>
<keyword evidence="6 9" id="KW-1133">Transmembrane helix</keyword>
<feature type="transmembrane region" description="Helical" evidence="9">
    <location>
        <begin position="44"/>
        <end position="62"/>
    </location>
</feature>